<feature type="domain" description="Glycosyltransferase 2-like" evidence="5">
    <location>
        <begin position="55"/>
        <end position="216"/>
    </location>
</feature>
<comment type="caution">
    <text evidence="6">The sequence shown here is derived from an EMBL/GenBank/DDBJ whole genome shotgun (WGS) entry which is preliminary data.</text>
</comment>
<comment type="pathway">
    <text evidence="1">Cell wall biogenesis; cell wall polysaccharide biosynthesis.</text>
</comment>
<reference evidence="6" key="1">
    <citation type="submission" date="2020-10" db="EMBL/GenBank/DDBJ databases">
        <title>ChiBAC.</title>
        <authorList>
            <person name="Zenner C."/>
            <person name="Hitch T.C.A."/>
            <person name="Clavel T."/>
        </authorList>
    </citation>
    <scope>NUCLEOTIDE SEQUENCE</scope>
    <source>
        <strain evidence="6">DSM 107454</strain>
    </source>
</reference>
<dbReference type="Proteomes" id="UP000806542">
    <property type="component" value="Unassembled WGS sequence"/>
</dbReference>
<dbReference type="EMBL" id="JADCKB010000002">
    <property type="protein sequence ID" value="MBE5039187.1"/>
    <property type="molecule type" value="Genomic_DNA"/>
</dbReference>
<dbReference type="RefSeq" id="WP_226391750.1">
    <property type="nucleotide sequence ID" value="NZ_JADCKB010000002.1"/>
</dbReference>
<evidence type="ECO:0000313" key="7">
    <source>
        <dbReference type="Proteomes" id="UP000806542"/>
    </source>
</evidence>
<gene>
    <name evidence="6" type="ORF">INF28_01720</name>
</gene>
<accession>A0A9D5LYF4</accession>
<proteinExistence type="inferred from homology"/>
<evidence type="ECO:0000313" key="6">
    <source>
        <dbReference type="EMBL" id="MBE5039187.1"/>
    </source>
</evidence>
<evidence type="ECO:0000256" key="1">
    <source>
        <dbReference type="ARBA" id="ARBA00004776"/>
    </source>
</evidence>
<organism evidence="6 7">
    <name type="scientific">Ructibacterium gallinarum</name>
    <dbReference type="NCBI Taxonomy" id="2779355"/>
    <lineage>
        <taxon>Bacteria</taxon>
        <taxon>Bacillati</taxon>
        <taxon>Bacillota</taxon>
        <taxon>Clostridia</taxon>
        <taxon>Eubacteriales</taxon>
        <taxon>Oscillospiraceae</taxon>
        <taxon>Ructibacterium</taxon>
    </lineage>
</organism>
<dbReference type="AlphaFoldDB" id="A0A9D5LYF4"/>
<evidence type="ECO:0000259" key="5">
    <source>
        <dbReference type="Pfam" id="PF00535"/>
    </source>
</evidence>
<sequence>MEKKKTNISLLAAAKVRQSGLFLSVKRGVQELGQLRPVKKEVSPMPKAQRPLTVSVIICTSGRWKGLRDAAASALKENSGGEVLVVWNRPDGDPEALLPSGVRWVRESKPGLSFARNRGAACAKGEFLLYMDDDAVAGTDFASQIKDAFLRRPKAAVIGGQIYLPLPSPVPEVVLPGHEGLWSAYTVPFRQYRTVHEQYAFPYGACFAVRSSALHAVGGFPENYGRVGTGFEGGEETALCFLMRQRGWEIGVQPSAWVEHRVDPRRFTREHVKNTLRAGIFTTFRLCRDGYAPWNWDSAYLKKRMLLAAQELSRLRRKGTEMECFYKKCERDAFAELWLAVSNKNTAAEGSALC</sequence>
<dbReference type="SUPFAM" id="SSF53448">
    <property type="entry name" value="Nucleotide-diphospho-sugar transferases"/>
    <property type="match status" value="1"/>
</dbReference>
<keyword evidence="4" id="KW-0808">Transferase</keyword>
<dbReference type="InterPro" id="IPR029044">
    <property type="entry name" value="Nucleotide-diphossugar_trans"/>
</dbReference>
<dbReference type="Gene3D" id="3.90.550.10">
    <property type="entry name" value="Spore Coat Polysaccharide Biosynthesis Protein SpsA, Chain A"/>
    <property type="match status" value="1"/>
</dbReference>
<evidence type="ECO:0000256" key="3">
    <source>
        <dbReference type="ARBA" id="ARBA00022676"/>
    </source>
</evidence>
<dbReference type="PANTHER" id="PTHR43179:SF12">
    <property type="entry name" value="GALACTOFURANOSYLTRANSFERASE GLFT2"/>
    <property type="match status" value="1"/>
</dbReference>
<name>A0A9D5LYF4_9FIRM</name>
<protein>
    <submittedName>
        <fullName evidence="6">Glycosyltransferase family 2 protein</fullName>
    </submittedName>
</protein>
<dbReference type="PANTHER" id="PTHR43179">
    <property type="entry name" value="RHAMNOSYLTRANSFERASE WBBL"/>
    <property type="match status" value="1"/>
</dbReference>
<dbReference type="GO" id="GO:0016757">
    <property type="term" value="F:glycosyltransferase activity"/>
    <property type="evidence" value="ECO:0007669"/>
    <property type="project" value="UniProtKB-KW"/>
</dbReference>
<dbReference type="Pfam" id="PF00535">
    <property type="entry name" value="Glycos_transf_2"/>
    <property type="match status" value="1"/>
</dbReference>
<keyword evidence="3" id="KW-0328">Glycosyltransferase</keyword>
<evidence type="ECO:0000256" key="4">
    <source>
        <dbReference type="ARBA" id="ARBA00022679"/>
    </source>
</evidence>
<dbReference type="InterPro" id="IPR001173">
    <property type="entry name" value="Glyco_trans_2-like"/>
</dbReference>
<comment type="similarity">
    <text evidence="2">Belongs to the glycosyltransferase 2 family.</text>
</comment>
<keyword evidence="7" id="KW-1185">Reference proteome</keyword>
<evidence type="ECO:0000256" key="2">
    <source>
        <dbReference type="ARBA" id="ARBA00006739"/>
    </source>
</evidence>